<comment type="similarity">
    <text evidence="1">Belongs to the leucine-binding protein family.</text>
</comment>
<dbReference type="InterPro" id="IPR028082">
    <property type="entry name" value="Peripla_BP_I"/>
</dbReference>
<reference evidence="7" key="1">
    <citation type="submission" date="2016-10" db="EMBL/GenBank/DDBJ databases">
        <authorList>
            <person name="Varghese N."/>
            <person name="Submissions S."/>
        </authorList>
    </citation>
    <scope>NUCLEOTIDE SEQUENCE [LARGE SCALE GENOMIC DNA]</scope>
    <source>
        <strain evidence="7">GAS369</strain>
    </source>
</reference>
<keyword evidence="3" id="KW-0813">Transport</keyword>
<dbReference type="GO" id="GO:0006865">
    <property type="term" value="P:amino acid transport"/>
    <property type="evidence" value="ECO:0007669"/>
    <property type="project" value="UniProtKB-KW"/>
</dbReference>
<dbReference type="SUPFAM" id="SSF53822">
    <property type="entry name" value="Periplasmic binding protein-like I"/>
    <property type="match status" value="1"/>
</dbReference>
<evidence type="ECO:0000256" key="3">
    <source>
        <dbReference type="ARBA" id="ARBA00022970"/>
    </source>
</evidence>
<accession>A0A1H1ZLF2</accession>
<sequence>MKTIVAAPFTLLVALGLALFSAAGPVRAEEGVVRVGIITDMSGQYADGNGTGSVVAAQMAAEEIGGTVAGRRIEIISADHQNKSDVAVAIVRNWIDNKGVDVIAEGVNSAVALAIQNLTRERKKLFLISGSGSSDLTGKQCSPTSVHWTYDTYASSNATAKAVVARGGTPWFFLTADYAFGQALERDASKAVVAAGGKVLGAVRHPFDTADFSSFLLQAQSSGAKVLGLANAGGDFRNAVAQADEFNIRQSMQVVALQVTITDVPALGLAHAHDLLFTDSFYWDRTPETRAFGEEFFKRHGAMPSAYQAGVNSALRHYFKAVAATNSVDAETVIAQMRKMPVNDFFAQGGVVREDGRMVHDMYLMRIKKPEESKSKWDLYEYLSTVAGNDAFRPLSEGGCPYVKTP</sequence>
<organism evidence="6 7">
    <name type="scientific">Bradyrhizobium canariense</name>
    <dbReference type="NCBI Taxonomy" id="255045"/>
    <lineage>
        <taxon>Bacteria</taxon>
        <taxon>Pseudomonadati</taxon>
        <taxon>Pseudomonadota</taxon>
        <taxon>Alphaproteobacteria</taxon>
        <taxon>Hyphomicrobiales</taxon>
        <taxon>Nitrobacteraceae</taxon>
        <taxon>Bradyrhizobium</taxon>
    </lineage>
</organism>
<dbReference type="InterPro" id="IPR028081">
    <property type="entry name" value="Leu-bd"/>
</dbReference>
<feature type="chain" id="PRO_5009267834" evidence="4">
    <location>
        <begin position="29"/>
        <end position="406"/>
    </location>
</feature>
<feature type="signal peptide" evidence="4">
    <location>
        <begin position="1"/>
        <end position="28"/>
    </location>
</feature>
<evidence type="ECO:0000256" key="4">
    <source>
        <dbReference type="SAM" id="SignalP"/>
    </source>
</evidence>
<keyword evidence="2 4" id="KW-0732">Signal</keyword>
<dbReference type="InterPro" id="IPR051010">
    <property type="entry name" value="BCAA_transport"/>
</dbReference>
<evidence type="ECO:0000313" key="7">
    <source>
        <dbReference type="Proteomes" id="UP000243904"/>
    </source>
</evidence>
<dbReference type="Gene3D" id="3.40.50.2300">
    <property type="match status" value="2"/>
</dbReference>
<proteinExistence type="inferred from homology"/>
<evidence type="ECO:0000259" key="5">
    <source>
        <dbReference type="Pfam" id="PF13458"/>
    </source>
</evidence>
<evidence type="ECO:0000313" key="6">
    <source>
        <dbReference type="EMBL" id="SDT34504.1"/>
    </source>
</evidence>
<dbReference type="Proteomes" id="UP000243904">
    <property type="component" value="Chromosome I"/>
</dbReference>
<evidence type="ECO:0000256" key="1">
    <source>
        <dbReference type="ARBA" id="ARBA00010062"/>
    </source>
</evidence>
<keyword evidence="3" id="KW-0029">Amino-acid transport</keyword>
<gene>
    <name evidence="6" type="ORF">SAMN05444158_5524</name>
</gene>
<evidence type="ECO:0000256" key="2">
    <source>
        <dbReference type="ARBA" id="ARBA00022729"/>
    </source>
</evidence>
<keyword evidence="7" id="KW-1185">Reference proteome</keyword>
<dbReference type="CDD" id="cd06327">
    <property type="entry name" value="PBP1_SBP-like"/>
    <property type="match status" value="1"/>
</dbReference>
<protein>
    <submittedName>
        <fullName evidence="6">Branched-chain amino acid transport system substrate-binding protein</fullName>
    </submittedName>
</protein>
<dbReference type="AlphaFoldDB" id="A0A1H1ZLF2"/>
<dbReference type="PANTHER" id="PTHR30483:SF6">
    <property type="entry name" value="PERIPLASMIC BINDING PROTEIN OF ABC TRANSPORTER FOR NATURAL AMINO ACIDS"/>
    <property type="match status" value="1"/>
</dbReference>
<dbReference type="EMBL" id="LT629750">
    <property type="protein sequence ID" value="SDT34504.1"/>
    <property type="molecule type" value="Genomic_DNA"/>
</dbReference>
<dbReference type="RefSeq" id="WP_146689572.1">
    <property type="nucleotide sequence ID" value="NZ_LT629750.1"/>
</dbReference>
<name>A0A1H1ZLF2_9BRAD</name>
<feature type="domain" description="Leucine-binding protein" evidence="5">
    <location>
        <begin position="33"/>
        <end position="368"/>
    </location>
</feature>
<dbReference type="PANTHER" id="PTHR30483">
    <property type="entry name" value="LEUCINE-SPECIFIC-BINDING PROTEIN"/>
    <property type="match status" value="1"/>
</dbReference>
<dbReference type="Pfam" id="PF13458">
    <property type="entry name" value="Peripla_BP_6"/>
    <property type="match status" value="1"/>
</dbReference>